<feature type="transmembrane region" description="Helical" evidence="3">
    <location>
        <begin position="43"/>
        <end position="64"/>
    </location>
</feature>
<dbReference type="Pfam" id="PF00534">
    <property type="entry name" value="Glycos_transf_1"/>
    <property type="match status" value="1"/>
</dbReference>
<evidence type="ECO:0000256" key="1">
    <source>
        <dbReference type="ARBA" id="ARBA00022676"/>
    </source>
</evidence>
<keyword evidence="1" id="KW-0328">Glycosyltransferase</keyword>
<feature type="region of interest" description="Disordered" evidence="2">
    <location>
        <begin position="966"/>
        <end position="1021"/>
    </location>
</feature>
<dbReference type="PANTHER" id="PTHR46635">
    <property type="entry name" value="GLYCOSYL TRANSFERASE FAMILY 1 PROTEIN"/>
    <property type="match status" value="1"/>
</dbReference>
<organism evidence="5 6">
    <name type="scientific">Kalanchoe fedtschenkoi</name>
    <name type="common">Lavender scallops</name>
    <name type="synonym">South American air plant</name>
    <dbReference type="NCBI Taxonomy" id="63787"/>
    <lineage>
        <taxon>Eukaryota</taxon>
        <taxon>Viridiplantae</taxon>
        <taxon>Streptophyta</taxon>
        <taxon>Embryophyta</taxon>
        <taxon>Tracheophyta</taxon>
        <taxon>Spermatophyta</taxon>
        <taxon>Magnoliopsida</taxon>
        <taxon>eudicotyledons</taxon>
        <taxon>Gunneridae</taxon>
        <taxon>Pentapetalae</taxon>
        <taxon>Saxifragales</taxon>
        <taxon>Crassulaceae</taxon>
        <taxon>Kalanchoe</taxon>
    </lineage>
</organism>
<keyword evidence="3" id="KW-1133">Transmembrane helix</keyword>
<evidence type="ECO:0000259" key="4">
    <source>
        <dbReference type="Pfam" id="PF00534"/>
    </source>
</evidence>
<sequence>MASLETGKRETLPRSSSSARGSFHPISLRSRCSRFLLFKRLDYLQWISTVAVFLFFVALFQMFLPGSVTDKNIPLQRIQHADMELLSEIRELHFGETLKFHPWKLLSKFHKDADDGVSTSNLTKKRFAYRKPQLALVFPDLLVDPQQILMVTVAASLQEIGYSIQVFSLEEGPMRAVWGRIGVPLNIIQTGDSNEIAVDWLNYDGIILNYLEARGLFSSFMKEPFKSVPLIWTIHESTLAIRLRQYNSSGQVELLNDWKRIFARASVIVYPNYFLPMMYSILDSSNYFVIPGSPSEIWQANTFVSHPIKNIRSRMGYDDDDLVIVIVGSRFLYRGLWLEHALILQALHSILENSSDVISSDHLKLVFLSGDSNSNYSLALKTVAHNLGYPKGSVIHIPFDGDVNSFLAVSDLVIYGSFLEEQAFPDILVKAMSFEKPIVAPDLNIIKKHINDGVNGYLFPKDDVRLLTQIIIEACSKGKLSAQASQIALVGKQTARNVTVSGVVEGYASLVGNVVKLPSEAALPKADIPPRLKETWQWNLFEAYDQSSYVNRTLRSLDLIGKVEQQYNLSHSDEAPEGGTFIYSIWEGERKIQMATIRKKREDDELKDRTDQTRGTWEDVYRNAKKADRLKNDLHEREDGELERTGQPICIYEPFYGEGAWPFLHHKSLYRGIGLSTKGRRPGADDIDAPSRLQLLGNPYYRQALGEYGAFFAIANRVDRIHRNAWIGFQSWRATARKANLSDIAEKRLVHAIQNRKHGDALYFWVNMDMEPRNPQQRDFWSFCDAVNAGNCKFAFGEALEKVYGIKHHNFSSLPPMPLDGDTWSVMHSWALPTKSFLEFVMFSRMFVDALDQQMYDGHHKNGQCVFSLSPDKHCYSRVLELLINVWAYHSGRRMIYVDPVSGAFQEQHRLRTRRGQMWVKWFSFATLKSLDEDLAEEYDTEHPKRRWLWPQTGEVFWQGIYEREKNQRQQEKDKRRQQSKDKISRMRRKNRQKVIGKYVKPPPEDDVSLNSSAVNSNTRR</sequence>
<dbReference type="GO" id="GO:0016757">
    <property type="term" value="F:glycosyltransferase activity"/>
    <property type="evidence" value="ECO:0007669"/>
    <property type="project" value="UniProtKB-KW"/>
</dbReference>
<feature type="region of interest" description="Disordered" evidence="2">
    <location>
        <begin position="1"/>
        <end position="22"/>
    </location>
</feature>
<feature type="compositionally biased region" description="Basic and acidic residues" evidence="2">
    <location>
        <begin position="966"/>
        <end position="985"/>
    </location>
</feature>
<keyword evidence="6" id="KW-1185">Reference proteome</keyword>
<dbReference type="EnsemblPlants" id="Kaladp0072s0004.1.v1.1">
    <property type="protein sequence ID" value="Kaladp0072s0004.1.v1.1"/>
    <property type="gene ID" value="Kaladp0072s0004.v1.1"/>
</dbReference>
<keyword evidence="3" id="KW-0472">Membrane</keyword>
<dbReference type="Gene3D" id="3.40.50.2000">
    <property type="entry name" value="Glycogen Phosphorylase B"/>
    <property type="match status" value="2"/>
</dbReference>
<accession>A0A7N0UN93</accession>
<feature type="compositionally biased region" description="Polar residues" evidence="2">
    <location>
        <begin position="1009"/>
        <end position="1021"/>
    </location>
</feature>
<keyword evidence="1" id="KW-0808">Transferase</keyword>
<dbReference type="PANTHER" id="PTHR46635:SF1">
    <property type="entry name" value="GLYCOSYL TRANSFERASE FAMILY 1 PROTEIN"/>
    <property type="match status" value="1"/>
</dbReference>
<dbReference type="OMA" id="HETGHCI"/>
<feature type="compositionally biased region" description="Basic residues" evidence="2">
    <location>
        <begin position="986"/>
        <end position="995"/>
    </location>
</feature>
<feature type="domain" description="Glycosyl transferase family 1" evidence="4">
    <location>
        <begin position="311"/>
        <end position="486"/>
    </location>
</feature>
<keyword evidence="3" id="KW-0812">Transmembrane</keyword>
<proteinExistence type="predicted"/>
<dbReference type="AlphaFoldDB" id="A0A7N0UN93"/>
<evidence type="ECO:0000313" key="5">
    <source>
        <dbReference type="EnsemblPlants" id="Kaladp0072s0004.1.v1.1"/>
    </source>
</evidence>
<dbReference type="SUPFAM" id="SSF53756">
    <property type="entry name" value="UDP-Glycosyltransferase/glycogen phosphorylase"/>
    <property type="match status" value="1"/>
</dbReference>
<feature type="compositionally biased region" description="Basic and acidic residues" evidence="2">
    <location>
        <begin position="1"/>
        <end position="12"/>
    </location>
</feature>
<evidence type="ECO:0000256" key="2">
    <source>
        <dbReference type="SAM" id="MobiDB-lite"/>
    </source>
</evidence>
<protein>
    <recommendedName>
        <fullName evidence="4">Glycosyl transferase family 1 domain-containing protein</fullName>
    </recommendedName>
</protein>
<dbReference type="Proteomes" id="UP000594263">
    <property type="component" value="Unplaced"/>
</dbReference>
<reference evidence="5" key="1">
    <citation type="submission" date="2021-01" db="UniProtKB">
        <authorList>
            <consortium name="EnsemblPlants"/>
        </authorList>
    </citation>
    <scope>IDENTIFICATION</scope>
</reference>
<dbReference type="InterPro" id="IPR001296">
    <property type="entry name" value="Glyco_trans_1"/>
</dbReference>
<evidence type="ECO:0000313" key="6">
    <source>
        <dbReference type="Proteomes" id="UP000594263"/>
    </source>
</evidence>
<dbReference type="Gramene" id="Kaladp0072s0004.1.v1.1">
    <property type="protein sequence ID" value="Kaladp0072s0004.1.v1.1"/>
    <property type="gene ID" value="Kaladp0072s0004.v1.1"/>
</dbReference>
<evidence type="ECO:0000256" key="3">
    <source>
        <dbReference type="SAM" id="Phobius"/>
    </source>
</evidence>
<name>A0A7N0UN93_KALFE</name>